<dbReference type="Proteomes" id="UP001642360">
    <property type="component" value="Unassembled WGS sequence"/>
</dbReference>
<evidence type="ECO:0000313" key="1">
    <source>
        <dbReference type="EMBL" id="CAK9178108.1"/>
    </source>
</evidence>
<reference evidence="1 2" key="1">
    <citation type="submission" date="2024-02" db="EMBL/GenBank/DDBJ databases">
        <authorList>
            <person name="Vignale AGUSTIN F."/>
            <person name="Sosa J E."/>
            <person name="Modenutti C."/>
        </authorList>
    </citation>
    <scope>NUCLEOTIDE SEQUENCE [LARGE SCALE GENOMIC DNA]</scope>
</reference>
<evidence type="ECO:0000313" key="2">
    <source>
        <dbReference type="Proteomes" id="UP001642360"/>
    </source>
</evidence>
<accession>A0ABC8UAR4</accession>
<comment type="caution">
    <text evidence="1">The sequence shown here is derived from an EMBL/GenBank/DDBJ whole genome shotgun (WGS) entry which is preliminary data.</text>
</comment>
<name>A0ABC8UAR4_9AQUA</name>
<sequence>LPSVGQTTYILWRSPGHHGIAKTSFMPQGVAYYSKPAHNAQCPVPVPVKRCLLPNQCPVSTSVCLALPTACLPGIACCLPSALLALFGSWVCARMSPTAIVALLWLPRASHIAGGTLALLSTPMKSTS</sequence>
<proteinExistence type="predicted"/>
<protein>
    <submittedName>
        <fullName evidence="1">Uncharacterized protein</fullName>
    </submittedName>
</protein>
<keyword evidence="2" id="KW-1185">Reference proteome</keyword>
<organism evidence="1 2">
    <name type="scientific">Ilex paraguariensis</name>
    <name type="common">yerba mate</name>
    <dbReference type="NCBI Taxonomy" id="185542"/>
    <lineage>
        <taxon>Eukaryota</taxon>
        <taxon>Viridiplantae</taxon>
        <taxon>Streptophyta</taxon>
        <taxon>Embryophyta</taxon>
        <taxon>Tracheophyta</taxon>
        <taxon>Spermatophyta</taxon>
        <taxon>Magnoliopsida</taxon>
        <taxon>eudicotyledons</taxon>
        <taxon>Gunneridae</taxon>
        <taxon>Pentapetalae</taxon>
        <taxon>asterids</taxon>
        <taxon>campanulids</taxon>
        <taxon>Aquifoliales</taxon>
        <taxon>Aquifoliaceae</taxon>
        <taxon>Ilex</taxon>
    </lineage>
</organism>
<dbReference type="EMBL" id="CAUOFW020007227">
    <property type="protein sequence ID" value="CAK9178108.1"/>
    <property type="molecule type" value="Genomic_DNA"/>
</dbReference>
<gene>
    <name evidence="1" type="ORF">ILEXP_LOCUS48023</name>
</gene>
<dbReference type="AlphaFoldDB" id="A0ABC8UAR4"/>
<feature type="non-terminal residue" evidence="1">
    <location>
        <position position="1"/>
    </location>
</feature>